<dbReference type="InterPro" id="IPR036388">
    <property type="entry name" value="WH-like_DNA-bd_sf"/>
</dbReference>
<dbReference type="SUPFAM" id="SSF55729">
    <property type="entry name" value="Acyl-CoA N-acyltransferases (Nat)"/>
    <property type="match status" value="1"/>
</dbReference>
<proteinExistence type="predicted"/>
<dbReference type="PROSITE" id="PS50995">
    <property type="entry name" value="HTH_MARR_2"/>
    <property type="match status" value="1"/>
</dbReference>
<dbReference type="PROSITE" id="PS51186">
    <property type="entry name" value="GNAT"/>
    <property type="match status" value="1"/>
</dbReference>
<dbReference type="Pfam" id="PF12802">
    <property type="entry name" value="MarR_2"/>
    <property type="match status" value="1"/>
</dbReference>
<evidence type="ECO:0000259" key="1">
    <source>
        <dbReference type="PROSITE" id="PS50995"/>
    </source>
</evidence>
<dbReference type="Gene3D" id="3.40.630.30">
    <property type="match status" value="1"/>
</dbReference>
<protein>
    <submittedName>
        <fullName evidence="3">GNAT family N-acetyltransferase</fullName>
    </submittedName>
</protein>
<dbReference type="InterPro" id="IPR036390">
    <property type="entry name" value="WH_DNA-bd_sf"/>
</dbReference>
<evidence type="ECO:0000313" key="3">
    <source>
        <dbReference type="EMBL" id="TQV88058.1"/>
    </source>
</evidence>
<dbReference type="EMBL" id="VIKS01000005">
    <property type="protein sequence ID" value="TQV88058.1"/>
    <property type="molecule type" value="Genomic_DNA"/>
</dbReference>
<name>A0A545UF19_9GAMM</name>
<dbReference type="RefSeq" id="WP_142893299.1">
    <property type="nucleotide sequence ID" value="NZ_ML660163.1"/>
</dbReference>
<dbReference type="GO" id="GO:0003700">
    <property type="term" value="F:DNA-binding transcription factor activity"/>
    <property type="evidence" value="ECO:0007669"/>
    <property type="project" value="InterPro"/>
</dbReference>
<dbReference type="SUPFAM" id="SSF46785">
    <property type="entry name" value="Winged helix' DNA-binding domain"/>
    <property type="match status" value="1"/>
</dbReference>
<feature type="domain" description="N-acetyltransferase" evidence="2">
    <location>
        <begin position="169"/>
        <end position="324"/>
    </location>
</feature>
<dbReference type="CDD" id="cd04301">
    <property type="entry name" value="NAT_SF"/>
    <property type="match status" value="1"/>
</dbReference>
<evidence type="ECO:0000313" key="4">
    <source>
        <dbReference type="Proteomes" id="UP000315439"/>
    </source>
</evidence>
<keyword evidence="4" id="KW-1185">Reference proteome</keyword>
<dbReference type="OrthoDB" id="1431064at2"/>
<comment type="caution">
    <text evidence="3">The sequence shown here is derived from an EMBL/GenBank/DDBJ whole genome shotgun (WGS) entry which is preliminary data.</text>
</comment>
<organism evidence="3 4">
    <name type="scientific">Aliikangiella coralliicola</name>
    <dbReference type="NCBI Taxonomy" id="2592383"/>
    <lineage>
        <taxon>Bacteria</taxon>
        <taxon>Pseudomonadati</taxon>
        <taxon>Pseudomonadota</taxon>
        <taxon>Gammaproteobacteria</taxon>
        <taxon>Oceanospirillales</taxon>
        <taxon>Pleioneaceae</taxon>
        <taxon>Aliikangiella</taxon>
    </lineage>
</organism>
<dbReference type="CDD" id="cd00090">
    <property type="entry name" value="HTH_ARSR"/>
    <property type="match status" value="1"/>
</dbReference>
<dbReference type="GO" id="GO:0016747">
    <property type="term" value="F:acyltransferase activity, transferring groups other than amino-acyl groups"/>
    <property type="evidence" value="ECO:0007669"/>
    <property type="project" value="InterPro"/>
</dbReference>
<reference evidence="3 4" key="1">
    <citation type="submission" date="2019-07" db="EMBL/GenBank/DDBJ databases">
        <title>Draft genome for Aliikangiella sp. M105.</title>
        <authorList>
            <person name="Wang G."/>
        </authorList>
    </citation>
    <scope>NUCLEOTIDE SEQUENCE [LARGE SCALE GENOMIC DNA]</scope>
    <source>
        <strain evidence="3 4">M105</strain>
    </source>
</reference>
<feature type="domain" description="HTH marR-type" evidence="1">
    <location>
        <begin position="12"/>
        <end position="161"/>
    </location>
</feature>
<dbReference type="InterPro" id="IPR000835">
    <property type="entry name" value="HTH_MarR-typ"/>
</dbReference>
<dbReference type="AlphaFoldDB" id="A0A545UF19"/>
<dbReference type="PANTHER" id="PTHR33164">
    <property type="entry name" value="TRANSCRIPTIONAL REGULATOR, MARR FAMILY"/>
    <property type="match status" value="1"/>
</dbReference>
<dbReference type="Proteomes" id="UP000315439">
    <property type="component" value="Unassembled WGS sequence"/>
</dbReference>
<accession>A0A545UF19</accession>
<gene>
    <name evidence="3" type="ORF">FLL46_09630</name>
</gene>
<dbReference type="SMART" id="SM00347">
    <property type="entry name" value="HTH_MARR"/>
    <property type="match status" value="1"/>
</dbReference>
<sequence>MQKIDFLDELGEVALGSRLKRLSERLLNDANKVYMHAGHETQPKWFTLLSLLHQRQKVTVVDAAELLGLTQPAISHFCKELVAKGLVLSLPCEDDSRRRVMSLTTQGVSLVEEIQPMCHSVELAAKQLCAEAGENFFESLKALEKAFERRSLFQRYVEIMENPDVNSEVEIVDFTPALAGYFKSINNEWIVDMFELESSDREILDNPQKVVIEPGGKIYFAKHPTLGIVGTCALLKQGPGRFELTKMGVLKSARGLKVGEVLLEHVIKQADQMSVNNLYLLTNRKCQAAIHLYEKLGFEHDVEIMENYGKKYQRCDVAMRYYKE</sequence>
<dbReference type="InterPro" id="IPR039422">
    <property type="entry name" value="MarR/SlyA-like"/>
</dbReference>
<dbReference type="GO" id="GO:0006950">
    <property type="term" value="P:response to stress"/>
    <property type="evidence" value="ECO:0007669"/>
    <property type="project" value="TreeGrafter"/>
</dbReference>
<dbReference type="Gene3D" id="1.10.10.10">
    <property type="entry name" value="Winged helix-like DNA-binding domain superfamily/Winged helix DNA-binding domain"/>
    <property type="match status" value="1"/>
</dbReference>
<dbReference type="InterPro" id="IPR011991">
    <property type="entry name" value="ArsR-like_HTH"/>
</dbReference>
<evidence type="ECO:0000259" key="2">
    <source>
        <dbReference type="PROSITE" id="PS51186"/>
    </source>
</evidence>
<dbReference type="Pfam" id="PF00583">
    <property type="entry name" value="Acetyltransf_1"/>
    <property type="match status" value="1"/>
</dbReference>
<keyword evidence="3" id="KW-0808">Transferase</keyword>
<dbReference type="InterPro" id="IPR000182">
    <property type="entry name" value="GNAT_dom"/>
</dbReference>
<dbReference type="InterPro" id="IPR016181">
    <property type="entry name" value="Acyl_CoA_acyltransferase"/>
</dbReference>
<dbReference type="PANTHER" id="PTHR33164:SF57">
    <property type="entry name" value="MARR-FAMILY TRANSCRIPTIONAL REGULATOR"/>
    <property type="match status" value="1"/>
</dbReference>